<dbReference type="PANTHER" id="PTHR18964">
    <property type="entry name" value="ROK (REPRESSOR, ORF, KINASE) FAMILY"/>
    <property type="match status" value="1"/>
</dbReference>
<comment type="similarity">
    <text evidence="1">Belongs to the ROK (NagC/XylR) family.</text>
</comment>
<dbReference type="InterPro" id="IPR043129">
    <property type="entry name" value="ATPase_NBD"/>
</dbReference>
<dbReference type="EMBL" id="BAAASD010000015">
    <property type="protein sequence ID" value="GAA2347884.1"/>
    <property type="molecule type" value="Genomic_DNA"/>
</dbReference>
<dbReference type="Gene3D" id="1.10.10.10">
    <property type="entry name" value="Winged helix-like DNA-binding domain superfamily/Winged helix DNA-binding domain"/>
    <property type="match status" value="1"/>
</dbReference>
<dbReference type="InterPro" id="IPR000600">
    <property type="entry name" value="ROK"/>
</dbReference>
<name>A0ABP5TBH2_9ACTN</name>
<dbReference type="InterPro" id="IPR036388">
    <property type="entry name" value="WH-like_DNA-bd_sf"/>
</dbReference>
<proteinExistence type="inferred from homology"/>
<organism evidence="2 3">
    <name type="scientific">Streptomyces cuspidosporus</name>
    <dbReference type="NCBI Taxonomy" id="66882"/>
    <lineage>
        <taxon>Bacteria</taxon>
        <taxon>Bacillati</taxon>
        <taxon>Actinomycetota</taxon>
        <taxon>Actinomycetes</taxon>
        <taxon>Kitasatosporales</taxon>
        <taxon>Streptomycetaceae</taxon>
        <taxon>Streptomyces</taxon>
    </lineage>
</organism>
<sequence length="408" mass="41646">MTQTRTRLERGRSALGPALELVHTGRAPTRAVLTAELGVTRATAGAVAAELEALGLIQVDSRPLGAAGAQGRPSHRLSIAPRGPVALAAQVHADGFRAALVGLGGRIVATDPGCMTVPADPAQVIDAVVEAGARLLRESGRRCVGAGLAVPSAVAEPEGTALNPLHIAWPAGAPVRELFTESLAAAGVHGPSGEPLTGLVGNDVNLAALAEHRHGAGRGAQHLLCVATGHRGVGGALVLDGRLHTGSAGLAMEVGHLTVNPEGPPCHCGSRGCLDIETDPLAFLLAAGRDPGPEGSLLQQARDLLREEYGEPSVRAAADLLIDRLGLGLAGLVNILNPDRIILGGLHRELLEADPERLRAVVAERSLWGRSGGVPVLPCTLDHNSLVGAAELAWQAVLDDPLQALAAG</sequence>
<protein>
    <submittedName>
        <fullName evidence="2">ROK family protein</fullName>
    </submittedName>
</protein>
<accession>A0ABP5TBH2</accession>
<gene>
    <name evidence="2" type="ORF">GCM10010246_38740</name>
</gene>
<dbReference type="PANTHER" id="PTHR18964:SF149">
    <property type="entry name" value="BIFUNCTIONAL UDP-N-ACETYLGLUCOSAMINE 2-EPIMERASE_N-ACETYLMANNOSAMINE KINASE"/>
    <property type="match status" value="1"/>
</dbReference>
<evidence type="ECO:0000256" key="1">
    <source>
        <dbReference type="ARBA" id="ARBA00006479"/>
    </source>
</evidence>
<dbReference type="Pfam" id="PF00480">
    <property type="entry name" value="ROK"/>
    <property type="match status" value="1"/>
</dbReference>
<evidence type="ECO:0000313" key="2">
    <source>
        <dbReference type="EMBL" id="GAA2347884.1"/>
    </source>
</evidence>
<comment type="caution">
    <text evidence="2">The sequence shown here is derived from an EMBL/GenBank/DDBJ whole genome shotgun (WGS) entry which is preliminary data.</text>
</comment>
<keyword evidence="3" id="KW-1185">Reference proteome</keyword>
<dbReference type="Gene3D" id="3.30.420.40">
    <property type="match status" value="2"/>
</dbReference>
<evidence type="ECO:0000313" key="3">
    <source>
        <dbReference type="Proteomes" id="UP001500253"/>
    </source>
</evidence>
<dbReference type="Proteomes" id="UP001500253">
    <property type="component" value="Unassembled WGS sequence"/>
</dbReference>
<reference evidence="3" key="1">
    <citation type="journal article" date="2019" name="Int. J. Syst. Evol. Microbiol.">
        <title>The Global Catalogue of Microorganisms (GCM) 10K type strain sequencing project: providing services to taxonomists for standard genome sequencing and annotation.</title>
        <authorList>
            <consortium name="The Broad Institute Genomics Platform"/>
            <consortium name="The Broad Institute Genome Sequencing Center for Infectious Disease"/>
            <person name="Wu L."/>
            <person name="Ma J."/>
        </authorList>
    </citation>
    <scope>NUCLEOTIDE SEQUENCE [LARGE SCALE GENOMIC DNA]</scope>
    <source>
        <strain evidence="3">JCM 4316</strain>
    </source>
</reference>
<dbReference type="SUPFAM" id="SSF53067">
    <property type="entry name" value="Actin-like ATPase domain"/>
    <property type="match status" value="1"/>
</dbReference>